<dbReference type="Gramene" id="PRQ23231">
    <property type="protein sequence ID" value="PRQ23231"/>
    <property type="gene ID" value="RchiOBHm_Chr6g0259081"/>
</dbReference>
<reference evidence="1 2" key="1">
    <citation type="journal article" date="2018" name="Nat. Genet.">
        <title>The Rosa genome provides new insights in the design of modern roses.</title>
        <authorList>
            <person name="Bendahmane M."/>
        </authorList>
    </citation>
    <scope>NUCLEOTIDE SEQUENCE [LARGE SCALE GENOMIC DNA]</scope>
    <source>
        <strain evidence="2">cv. Old Blush</strain>
    </source>
</reference>
<accession>A0A2P6PMT4</accession>
<sequence>MKRNLISVSCLVKKRCTFFIDLSGIKVSFGSKSLAFAPFINDYWLLDCSLPKDVMLIKMVNQI</sequence>
<proteinExistence type="predicted"/>
<protein>
    <submittedName>
        <fullName evidence="1">Uncharacterized protein</fullName>
    </submittedName>
</protein>
<evidence type="ECO:0000313" key="1">
    <source>
        <dbReference type="EMBL" id="PRQ23231.1"/>
    </source>
</evidence>
<keyword evidence="2" id="KW-1185">Reference proteome</keyword>
<evidence type="ECO:0000313" key="2">
    <source>
        <dbReference type="Proteomes" id="UP000238479"/>
    </source>
</evidence>
<comment type="caution">
    <text evidence="1">The sequence shown here is derived from an EMBL/GenBank/DDBJ whole genome shotgun (WGS) entry which is preliminary data.</text>
</comment>
<dbReference type="EMBL" id="PDCK01000044">
    <property type="protein sequence ID" value="PRQ23231.1"/>
    <property type="molecule type" value="Genomic_DNA"/>
</dbReference>
<gene>
    <name evidence="1" type="ORF">RchiOBHm_Chr6g0259081</name>
</gene>
<organism evidence="1 2">
    <name type="scientific">Rosa chinensis</name>
    <name type="common">China rose</name>
    <dbReference type="NCBI Taxonomy" id="74649"/>
    <lineage>
        <taxon>Eukaryota</taxon>
        <taxon>Viridiplantae</taxon>
        <taxon>Streptophyta</taxon>
        <taxon>Embryophyta</taxon>
        <taxon>Tracheophyta</taxon>
        <taxon>Spermatophyta</taxon>
        <taxon>Magnoliopsida</taxon>
        <taxon>eudicotyledons</taxon>
        <taxon>Gunneridae</taxon>
        <taxon>Pentapetalae</taxon>
        <taxon>rosids</taxon>
        <taxon>fabids</taxon>
        <taxon>Rosales</taxon>
        <taxon>Rosaceae</taxon>
        <taxon>Rosoideae</taxon>
        <taxon>Rosoideae incertae sedis</taxon>
        <taxon>Rosa</taxon>
    </lineage>
</organism>
<dbReference type="Proteomes" id="UP000238479">
    <property type="component" value="Chromosome 6"/>
</dbReference>
<dbReference type="AlphaFoldDB" id="A0A2P6PMT4"/>
<name>A0A2P6PMT4_ROSCH</name>